<dbReference type="RefSeq" id="WP_068346316.1">
    <property type="nucleotide sequence ID" value="NZ_JFHK01000004.1"/>
</dbReference>
<proteinExistence type="predicted"/>
<sequence>MKTLLILLKYKLKNTSFSRKTRSRLYIPGLQFLILLLVFGSLIFPGAFETFSELRKYEESLSPALVNGLSISESYFSFLSLIMLVLGFMNFLPYLIYSLSDYEEMNFLLQLPVKKGTLFVYKAFGAFNGSFMSFAIYLPLAFAFGLSKSVFYGFLSLLAALIGYFLMLTLALFISSLLFSRISRVFAKRFSGILILLNAVVFLLLFSAVLPAGSVKTGRLIELSSYTANKYLPSYWIAKASTGGKIEWLLLFFLGVWLFRMAYRIASKAIFEPVEREKGAISLKTKKRVNLLKKEVLLLTRTEQSFFFFLYPIVFSLIMIFTTREMYSSTLVMVMISSFYASQMMVISTSSEFLSWPLSAYLPLKLEKLFIVKSLLIATIYTALFVASILISISHLDVSPLLLLSFPGAFMTFFISALLGVRFYFSSGAYKSGIHRRRLGLGSTLILEVLTFIAAIGNIIVLMAFLYEWSAQKPGVFFVDVLFQGSTGVLLGLGIPAIASGIMISRTLKTLRKQLRLIKEGK</sequence>
<keyword evidence="1" id="KW-0472">Membrane</keyword>
<feature type="transmembrane region" description="Helical" evidence="1">
    <location>
        <begin position="75"/>
        <end position="97"/>
    </location>
</feature>
<evidence type="ECO:0000313" key="2">
    <source>
        <dbReference type="EMBL" id="OAA31294.1"/>
    </source>
</evidence>
<feature type="transmembrane region" description="Helical" evidence="1">
    <location>
        <begin position="402"/>
        <end position="425"/>
    </location>
</feature>
<evidence type="ECO:0000313" key="3">
    <source>
        <dbReference type="Proteomes" id="UP000077339"/>
    </source>
</evidence>
<feature type="transmembrane region" description="Helical" evidence="1">
    <location>
        <begin position="118"/>
        <end position="144"/>
    </location>
</feature>
<dbReference type="STRING" id="1453497.AT15_07295"/>
<organism evidence="2 3">
    <name type="scientific">Kosmotoga arenicorallina S304</name>
    <dbReference type="NCBI Taxonomy" id="1453497"/>
    <lineage>
        <taxon>Bacteria</taxon>
        <taxon>Thermotogati</taxon>
        <taxon>Thermotogota</taxon>
        <taxon>Thermotogae</taxon>
        <taxon>Kosmotogales</taxon>
        <taxon>Kosmotogaceae</taxon>
        <taxon>Kosmotoga</taxon>
    </lineage>
</organism>
<name>A0A182C761_9BACT</name>
<accession>A0A182C761</accession>
<dbReference type="InterPro" id="IPR018646">
    <property type="entry name" value="12TM_1"/>
</dbReference>
<feature type="transmembrane region" description="Helical" evidence="1">
    <location>
        <begin position="330"/>
        <end position="354"/>
    </location>
</feature>
<feature type="transmembrane region" description="Helical" evidence="1">
    <location>
        <begin position="25"/>
        <end position="48"/>
    </location>
</feature>
<keyword evidence="3" id="KW-1185">Reference proteome</keyword>
<dbReference type="PATRIC" id="fig|1453497.3.peg.1453"/>
<dbReference type="OrthoDB" id="43719at2"/>
<feature type="transmembrane region" description="Helical" evidence="1">
    <location>
        <begin position="235"/>
        <end position="259"/>
    </location>
</feature>
<dbReference type="EMBL" id="JFHK01000004">
    <property type="protein sequence ID" value="OAA31294.1"/>
    <property type="molecule type" value="Genomic_DNA"/>
</dbReference>
<comment type="caution">
    <text evidence="2">The sequence shown here is derived from an EMBL/GenBank/DDBJ whole genome shotgun (WGS) entry which is preliminary data.</text>
</comment>
<feature type="transmembrane region" description="Helical" evidence="1">
    <location>
        <begin position="191"/>
        <end position="215"/>
    </location>
</feature>
<feature type="transmembrane region" description="Helical" evidence="1">
    <location>
        <begin position="306"/>
        <end position="324"/>
    </location>
</feature>
<keyword evidence="1" id="KW-1133">Transmembrane helix</keyword>
<reference evidence="2 3" key="1">
    <citation type="submission" date="2014-02" db="EMBL/GenBank/DDBJ databases">
        <title>Kosmotoga genome sequencing.</title>
        <authorList>
            <person name="Pollo S.M."/>
            <person name="Charchuk R."/>
            <person name="Nesbo C.L."/>
        </authorList>
    </citation>
    <scope>NUCLEOTIDE SEQUENCE [LARGE SCALE GENOMIC DNA]</scope>
    <source>
        <strain evidence="2 3">S304</strain>
    </source>
</reference>
<dbReference type="Pfam" id="PF09847">
    <property type="entry name" value="12TM_1"/>
    <property type="match status" value="1"/>
</dbReference>
<gene>
    <name evidence="2" type="ORF">AT15_07295</name>
</gene>
<feature type="transmembrane region" description="Helical" evidence="1">
    <location>
        <begin position="487"/>
        <end position="508"/>
    </location>
</feature>
<feature type="transmembrane region" description="Helical" evidence="1">
    <location>
        <begin position="375"/>
        <end position="396"/>
    </location>
</feature>
<protein>
    <submittedName>
        <fullName evidence="2">Uncharacterized protein</fullName>
    </submittedName>
</protein>
<dbReference type="Proteomes" id="UP000077339">
    <property type="component" value="Unassembled WGS sequence"/>
</dbReference>
<keyword evidence="1" id="KW-0812">Transmembrane</keyword>
<feature type="transmembrane region" description="Helical" evidence="1">
    <location>
        <begin position="150"/>
        <end position="179"/>
    </location>
</feature>
<feature type="transmembrane region" description="Helical" evidence="1">
    <location>
        <begin position="445"/>
        <end position="467"/>
    </location>
</feature>
<dbReference type="AlphaFoldDB" id="A0A182C761"/>
<evidence type="ECO:0000256" key="1">
    <source>
        <dbReference type="SAM" id="Phobius"/>
    </source>
</evidence>